<evidence type="ECO:0000256" key="12">
    <source>
        <dbReference type="ARBA" id="ARBA00022806"/>
    </source>
</evidence>
<feature type="transmembrane region" description="Helical" evidence="26">
    <location>
        <begin position="29"/>
        <end position="49"/>
    </location>
</feature>
<comment type="similarity">
    <text evidence="3">Belongs to the LRRC8 family.</text>
</comment>
<evidence type="ECO:0000256" key="2">
    <source>
        <dbReference type="ARBA" id="ARBA00004651"/>
    </source>
</evidence>
<feature type="domain" description="Helicase C-terminal" evidence="28">
    <location>
        <begin position="1212"/>
        <end position="1357"/>
    </location>
</feature>
<evidence type="ECO:0000256" key="20">
    <source>
        <dbReference type="ARBA" id="ARBA00024145"/>
    </source>
</evidence>
<evidence type="ECO:0000256" key="15">
    <source>
        <dbReference type="ARBA" id="ARBA00023065"/>
    </source>
</evidence>
<evidence type="ECO:0000256" key="17">
    <source>
        <dbReference type="ARBA" id="ARBA00023157"/>
    </source>
</evidence>
<evidence type="ECO:0000259" key="29">
    <source>
        <dbReference type="PROSITE" id="PS51195"/>
    </source>
</evidence>
<evidence type="ECO:0000256" key="5">
    <source>
        <dbReference type="ARBA" id="ARBA00022448"/>
    </source>
</evidence>
<dbReference type="GO" id="GO:0009966">
    <property type="term" value="P:regulation of signal transduction"/>
    <property type="evidence" value="ECO:0007669"/>
    <property type="project" value="UniProtKB-ARBA"/>
</dbReference>
<evidence type="ECO:0000259" key="27">
    <source>
        <dbReference type="PROSITE" id="PS51192"/>
    </source>
</evidence>
<keyword evidence="15" id="KW-0406">Ion transport</keyword>
<dbReference type="GO" id="GO:0005524">
    <property type="term" value="F:ATP binding"/>
    <property type="evidence" value="ECO:0007669"/>
    <property type="project" value="UniProtKB-KW"/>
</dbReference>
<dbReference type="FunFam" id="3.40.50.300:FF:000111">
    <property type="entry name" value="DEAD-box ATP-dependent RNA helicase"/>
    <property type="match status" value="1"/>
</dbReference>
<gene>
    <name evidence="30" type="ORF">QTP70_022923</name>
</gene>
<dbReference type="InterPro" id="IPR003591">
    <property type="entry name" value="Leu-rich_rpt_typical-subtyp"/>
</dbReference>
<dbReference type="GO" id="GO:0005634">
    <property type="term" value="C:nucleus"/>
    <property type="evidence" value="ECO:0007669"/>
    <property type="project" value="UniProtKB-SubCell"/>
</dbReference>
<feature type="compositionally biased region" description="Low complexity" evidence="25">
    <location>
        <begin position="63"/>
        <end position="75"/>
    </location>
</feature>
<feature type="domain" description="Helicase ATP-binding" evidence="27">
    <location>
        <begin position="1011"/>
        <end position="1184"/>
    </location>
</feature>
<evidence type="ECO:0000256" key="7">
    <source>
        <dbReference type="ARBA" id="ARBA00022614"/>
    </source>
</evidence>
<evidence type="ECO:0000256" key="10">
    <source>
        <dbReference type="ARBA" id="ARBA00022741"/>
    </source>
</evidence>
<keyword evidence="8 26" id="KW-0812">Transmembrane</keyword>
<dbReference type="GO" id="GO:0003676">
    <property type="term" value="F:nucleic acid binding"/>
    <property type="evidence" value="ECO:0007669"/>
    <property type="project" value="InterPro"/>
</dbReference>
<evidence type="ECO:0000256" key="11">
    <source>
        <dbReference type="ARBA" id="ARBA00022801"/>
    </source>
</evidence>
<dbReference type="Gene3D" id="3.40.50.300">
    <property type="entry name" value="P-loop containing nucleotide triphosphate hydrolases"/>
    <property type="match status" value="2"/>
</dbReference>
<comment type="caution">
    <text evidence="30">The sequence shown here is derived from an EMBL/GenBank/DDBJ whole genome shotgun (WGS) entry which is preliminary data.</text>
</comment>
<feature type="region of interest" description="Disordered" evidence="25">
    <location>
        <begin position="63"/>
        <end position="83"/>
    </location>
</feature>
<dbReference type="Gene3D" id="3.80.10.10">
    <property type="entry name" value="Ribonuclease Inhibitor"/>
    <property type="match status" value="2"/>
</dbReference>
<dbReference type="PROSITE" id="PS51195">
    <property type="entry name" value="Q_MOTIF"/>
    <property type="match status" value="1"/>
</dbReference>
<comment type="catalytic activity">
    <reaction evidence="22">
        <text>chloride(in) = chloride(out)</text>
        <dbReference type="Rhea" id="RHEA:29823"/>
        <dbReference type="ChEBI" id="CHEBI:17996"/>
    </reaction>
</comment>
<comment type="subcellular location">
    <subcellularLocation>
        <location evidence="2">Cell membrane</location>
        <topology evidence="2">Multi-pass membrane protein</topology>
    </subcellularLocation>
    <subcellularLocation>
        <location evidence="1">Nucleus</location>
    </subcellularLocation>
</comment>
<dbReference type="GO" id="GO:0005886">
    <property type="term" value="C:plasma membrane"/>
    <property type="evidence" value="ECO:0007669"/>
    <property type="project" value="UniProtKB-SubCell"/>
</dbReference>
<dbReference type="InterPro" id="IPR001611">
    <property type="entry name" value="Leu-rich_rpt"/>
</dbReference>
<comment type="catalytic activity">
    <reaction evidence="21">
        <text>taurine(out) = taurine(in)</text>
        <dbReference type="Rhea" id="RHEA:66328"/>
        <dbReference type="ChEBI" id="CHEBI:507393"/>
    </reaction>
</comment>
<dbReference type="InterPro" id="IPR014001">
    <property type="entry name" value="Helicase_ATP-bd"/>
</dbReference>
<evidence type="ECO:0000313" key="30">
    <source>
        <dbReference type="EMBL" id="KAK3508345.1"/>
    </source>
</evidence>
<evidence type="ECO:0000256" key="13">
    <source>
        <dbReference type="ARBA" id="ARBA00022840"/>
    </source>
</evidence>
<dbReference type="Pfam" id="PF13855">
    <property type="entry name" value="LRR_8"/>
    <property type="match status" value="2"/>
</dbReference>
<dbReference type="InterPro" id="IPR032675">
    <property type="entry name" value="LRR_dom_sf"/>
</dbReference>
<dbReference type="CDD" id="cd18787">
    <property type="entry name" value="SF2_C_DEAD"/>
    <property type="match status" value="1"/>
</dbReference>
<dbReference type="FunFam" id="3.40.50.300:FF:000168">
    <property type="entry name" value="DEAD-box ATP-dependent RNA helicase 56-like"/>
    <property type="match status" value="1"/>
</dbReference>
<dbReference type="Pfam" id="PF00270">
    <property type="entry name" value="DEAD"/>
    <property type="match status" value="1"/>
</dbReference>
<keyword evidence="13" id="KW-0067">ATP-binding</keyword>
<accession>A0AAE0PV90</accession>
<reference evidence="30" key="1">
    <citation type="submission" date="2023-06" db="EMBL/GenBank/DDBJ databases">
        <title>Male Hemibagrus guttatus genome.</title>
        <authorList>
            <person name="Bian C."/>
        </authorList>
    </citation>
    <scope>NUCLEOTIDE SEQUENCE</scope>
    <source>
        <strain evidence="30">Male_cb2023</strain>
        <tissue evidence="30">Muscle</tissue>
    </source>
</reference>
<evidence type="ECO:0000256" key="22">
    <source>
        <dbReference type="ARBA" id="ARBA00024167"/>
    </source>
</evidence>
<dbReference type="SMART" id="SM00490">
    <property type="entry name" value="HELICc"/>
    <property type="match status" value="1"/>
</dbReference>
<feature type="domain" description="DEAD-box RNA helicase Q" evidence="29">
    <location>
        <begin position="980"/>
        <end position="1008"/>
    </location>
</feature>
<feature type="compositionally biased region" description="Acidic residues" evidence="25">
    <location>
        <begin position="940"/>
        <end position="955"/>
    </location>
</feature>
<keyword evidence="19" id="KW-0407">Ion channel</keyword>
<evidence type="ECO:0000256" key="1">
    <source>
        <dbReference type="ARBA" id="ARBA00004123"/>
    </source>
</evidence>
<dbReference type="EMBL" id="JAUCMX010000028">
    <property type="protein sequence ID" value="KAK3508345.1"/>
    <property type="molecule type" value="Genomic_DNA"/>
</dbReference>
<sequence>MVMFTLSELWSVTERQGHYKLLKPWWEVFMDYLVLLMLMVSVLAGTLLLSQDGVVCVPICSTSSNSSDSFGTPSDPVTPHTASSVPMSKSLAKGIRTDLDYQQYVYVSTVCYHEALPWVSRFLPYVTLLQSLLLLASGSFWFHFPITSARIEHFLTILAKCCESPWTSRALSHAAKLDRAHHSHHSEEDKVTRTQVPHITKLFTRQSSLDSGTDSPLLARAGCTSAQPSPCSSSLSHCSTVSSLSMLEPASLHKAATVLPEGSSTGPMLDRSDGEQARALFERVRRFRAHCESSNIIYKVYTAQTIFKVLKFIVIVSYTTPLLGSISFTYICQPHSQALTGYRTFQCSHLLSSVLRKLMKAYICLMGLYGLLGVYTLFWIFHKSLRQYSFQHLHEIGSMLDAPDLCNDLAFLLHMTDQYDPLLAQRLSVFLSPVSETRLMEENLERRWNATRLRSMITTDHKGRSLLQLVAVPHLPPTLFTLSQLEVLKLELIGDAKLTSQISNMTALRELHLYHCSATVESGALTVLQERLESLHVTFTQAAEIPGWVYSLCNLQELHLSGRVASEGTIGRGWALGSLRYLRHLRVLTLRGTLQRIPSELSEVAGSLVHLEIHNEGARLLVLTGLRRLVGLTELELQGCQLERLPSALLALTGLRSLDLQHNSLRTLEELLGLQHLRRLSCLRLAHNRILAVPTSVGVLRALELLDLAHNELRSLPPALFTIHRLRRLLLAGNLLEELPAEVGALTLLIELDLSKNRLERLPEALLANCKELRILNLANNSLGSLNMGLCSLRHLSKLDVQGNNLEELPVELGCCSGLRGGGLLVESWLLHTLPGHIRDFLQQPSNTCTFMQFSDLTAGLQTQQTQNGKLYTALNKTHGKRRAVLLGIEAVKEGKMAEPKRKSIDEKEEPGPSSVSSSHLEKPIIGSSTHLSVSRMTDPDPETELLDYEEDEEPQGAPESATPAGKKEVKGSYVSIHSSGFRDFLLKPELLRAIVDCGFEHPSEVQHECIPQAILGMDILCQAKSGMGKTAVFVLATLQQIEPVDGQVSVLVMCHTRELAFQISKEYERFSKYMPTVKVAVFFGGLPIKKDEEVLKKNCPHIVVGTPGRILALVRNKTLSLKNVKHFVLDECDKMLEQLDMRRDVQDIFRLTPHEKQCMMFSATLSKEIRPVCRKFMQDPMEVFVDDETKLTLHGLQQYYCKLKDSEKNRKLFDLLDVLEFNQVVIFVKSVQRCMALSQLLVEQNFPAIAIHRGMAQEERLSRYQQFKDFQRRILVATNLFGRGMDIERVNIVFNYDMPEDSDTYLHRVARAGRFGTKGLAVTFVSDETDAKTLNDVQDRFEVNVAELPEEIDISTYSFFSDSQHIYNGIN</sequence>
<keyword evidence="5" id="KW-0813">Transport</keyword>
<feature type="region of interest" description="Disordered" evidence="25">
    <location>
        <begin position="896"/>
        <end position="970"/>
    </location>
</feature>
<evidence type="ECO:0000313" key="31">
    <source>
        <dbReference type="Proteomes" id="UP001274896"/>
    </source>
</evidence>
<dbReference type="InterPro" id="IPR001650">
    <property type="entry name" value="Helicase_C-like"/>
</dbReference>
<evidence type="ECO:0000256" key="3">
    <source>
        <dbReference type="ARBA" id="ARBA00010471"/>
    </source>
</evidence>
<dbReference type="GO" id="GO:0016787">
    <property type="term" value="F:hydrolase activity"/>
    <property type="evidence" value="ECO:0007669"/>
    <property type="project" value="UniProtKB-KW"/>
</dbReference>
<dbReference type="Pfam" id="PF12534">
    <property type="entry name" value="Pannexin_like"/>
    <property type="match status" value="1"/>
</dbReference>
<evidence type="ECO:0000256" key="26">
    <source>
        <dbReference type="SAM" id="Phobius"/>
    </source>
</evidence>
<proteinExistence type="inferred from homology"/>
<dbReference type="InterPro" id="IPR011545">
    <property type="entry name" value="DEAD/DEAH_box_helicase_dom"/>
</dbReference>
<dbReference type="Pfam" id="PF00271">
    <property type="entry name" value="Helicase_C"/>
    <property type="match status" value="1"/>
</dbReference>
<comment type="catalytic activity">
    <reaction evidence="20">
        <text>iodide(out) = iodide(in)</text>
        <dbReference type="Rhea" id="RHEA:66324"/>
        <dbReference type="ChEBI" id="CHEBI:16382"/>
    </reaction>
</comment>
<evidence type="ECO:0000256" key="25">
    <source>
        <dbReference type="SAM" id="MobiDB-lite"/>
    </source>
</evidence>
<feature type="compositionally biased region" description="Basic and acidic residues" evidence="25">
    <location>
        <begin position="896"/>
        <end position="906"/>
    </location>
</feature>
<keyword evidence="6" id="KW-1003">Cell membrane</keyword>
<keyword evidence="9" id="KW-0677">Repeat</keyword>
<evidence type="ECO:0000256" key="16">
    <source>
        <dbReference type="ARBA" id="ARBA00023136"/>
    </source>
</evidence>
<evidence type="ECO:0000256" key="9">
    <source>
        <dbReference type="ARBA" id="ARBA00022737"/>
    </source>
</evidence>
<keyword evidence="17" id="KW-1015">Disulfide bond</keyword>
<evidence type="ECO:0000256" key="18">
    <source>
        <dbReference type="ARBA" id="ARBA00023242"/>
    </source>
</evidence>
<feature type="short sequence motif" description="Q motif" evidence="24">
    <location>
        <begin position="980"/>
        <end position="1008"/>
    </location>
</feature>
<protein>
    <recommendedName>
        <fullName evidence="4">RNA helicase</fullName>
        <ecNumber evidence="4">3.6.4.13</ecNumber>
    </recommendedName>
</protein>
<dbReference type="CDD" id="cd17950">
    <property type="entry name" value="DEADc_DDX39"/>
    <property type="match status" value="1"/>
</dbReference>
<keyword evidence="16 26" id="KW-0472">Membrane</keyword>
<dbReference type="InterPro" id="IPR027417">
    <property type="entry name" value="P-loop_NTPase"/>
</dbReference>
<evidence type="ECO:0000256" key="21">
    <source>
        <dbReference type="ARBA" id="ARBA00024158"/>
    </source>
</evidence>
<dbReference type="InterPro" id="IPR021040">
    <property type="entry name" value="LRRC8_Pannexin-like"/>
</dbReference>
<dbReference type="SMART" id="SM00364">
    <property type="entry name" value="LRR_BAC"/>
    <property type="match status" value="6"/>
</dbReference>
<organism evidence="30 31">
    <name type="scientific">Hemibagrus guttatus</name>
    <dbReference type="NCBI Taxonomy" id="175788"/>
    <lineage>
        <taxon>Eukaryota</taxon>
        <taxon>Metazoa</taxon>
        <taxon>Chordata</taxon>
        <taxon>Craniata</taxon>
        <taxon>Vertebrata</taxon>
        <taxon>Euteleostomi</taxon>
        <taxon>Actinopterygii</taxon>
        <taxon>Neopterygii</taxon>
        <taxon>Teleostei</taxon>
        <taxon>Ostariophysi</taxon>
        <taxon>Siluriformes</taxon>
        <taxon>Bagridae</taxon>
        <taxon>Hemibagrus</taxon>
    </lineage>
</organism>
<evidence type="ECO:0000259" key="28">
    <source>
        <dbReference type="PROSITE" id="PS51194"/>
    </source>
</evidence>
<dbReference type="SUPFAM" id="SSF52058">
    <property type="entry name" value="L domain-like"/>
    <property type="match status" value="1"/>
</dbReference>
<keyword evidence="18" id="KW-0539">Nucleus</keyword>
<keyword evidence="12" id="KW-0347">Helicase</keyword>
<dbReference type="PANTHER" id="PTHR47958">
    <property type="entry name" value="ATP-DEPENDENT RNA HELICASE DBP3"/>
    <property type="match status" value="1"/>
</dbReference>
<name>A0AAE0PV90_9TELE</name>
<evidence type="ECO:0000256" key="8">
    <source>
        <dbReference type="ARBA" id="ARBA00022692"/>
    </source>
</evidence>
<dbReference type="SMART" id="SM00487">
    <property type="entry name" value="DEXDc"/>
    <property type="match status" value="1"/>
</dbReference>
<dbReference type="SUPFAM" id="SSF52540">
    <property type="entry name" value="P-loop containing nucleoside triphosphate hydrolases"/>
    <property type="match status" value="1"/>
</dbReference>
<evidence type="ECO:0000256" key="6">
    <source>
        <dbReference type="ARBA" id="ARBA00022475"/>
    </source>
</evidence>
<dbReference type="InterPro" id="IPR014014">
    <property type="entry name" value="RNA_helicase_DEAD_Q_motif"/>
</dbReference>
<dbReference type="SMART" id="SM00369">
    <property type="entry name" value="LRR_TYP"/>
    <property type="match status" value="8"/>
</dbReference>
<feature type="compositionally biased region" description="Polar residues" evidence="25">
    <location>
        <begin position="927"/>
        <end position="936"/>
    </location>
</feature>
<dbReference type="PROSITE" id="PS51450">
    <property type="entry name" value="LRR"/>
    <property type="match status" value="2"/>
</dbReference>
<evidence type="ECO:0000256" key="14">
    <source>
        <dbReference type="ARBA" id="ARBA00022989"/>
    </source>
</evidence>
<dbReference type="Proteomes" id="UP001274896">
    <property type="component" value="Unassembled WGS sequence"/>
</dbReference>
<evidence type="ECO:0000256" key="23">
    <source>
        <dbReference type="ARBA" id="ARBA00038213"/>
    </source>
</evidence>
<keyword evidence="10" id="KW-0547">Nucleotide-binding</keyword>
<evidence type="ECO:0000256" key="19">
    <source>
        <dbReference type="ARBA" id="ARBA00023303"/>
    </source>
</evidence>
<keyword evidence="11" id="KW-0378">Hydrolase</keyword>
<evidence type="ECO:0000256" key="4">
    <source>
        <dbReference type="ARBA" id="ARBA00012552"/>
    </source>
</evidence>
<feature type="transmembrane region" description="Helical" evidence="26">
    <location>
        <begin position="361"/>
        <end position="381"/>
    </location>
</feature>
<dbReference type="GO" id="GO:0003724">
    <property type="term" value="F:RNA helicase activity"/>
    <property type="evidence" value="ECO:0007669"/>
    <property type="project" value="UniProtKB-EC"/>
</dbReference>
<comment type="similarity">
    <text evidence="23">Belongs to the DEAD box helicase family. DECD subfamily.</text>
</comment>
<dbReference type="PROSITE" id="PS51192">
    <property type="entry name" value="HELICASE_ATP_BIND_1"/>
    <property type="match status" value="1"/>
</dbReference>
<dbReference type="GO" id="GO:0034220">
    <property type="term" value="P:monoatomic ion transmembrane transport"/>
    <property type="evidence" value="ECO:0007669"/>
    <property type="project" value="UniProtKB-KW"/>
</dbReference>
<dbReference type="EC" id="3.6.4.13" evidence="4"/>
<keyword evidence="14 26" id="KW-1133">Transmembrane helix</keyword>
<keyword evidence="31" id="KW-1185">Reference proteome</keyword>
<keyword evidence="7" id="KW-0433">Leucine-rich repeat</keyword>
<evidence type="ECO:0000256" key="24">
    <source>
        <dbReference type="PROSITE-ProRule" id="PRU00552"/>
    </source>
</evidence>
<dbReference type="PROSITE" id="PS51194">
    <property type="entry name" value="HELICASE_CTER"/>
    <property type="match status" value="1"/>
</dbReference>